<dbReference type="Proteomes" id="UP000242715">
    <property type="component" value="Unassembled WGS sequence"/>
</dbReference>
<keyword evidence="3" id="KW-1185">Reference proteome</keyword>
<dbReference type="EMBL" id="DF974233">
    <property type="protein sequence ID" value="GAU46625.1"/>
    <property type="molecule type" value="Genomic_DNA"/>
</dbReference>
<organism evidence="2 3">
    <name type="scientific">Trifolium subterraneum</name>
    <name type="common">Subterranean clover</name>
    <dbReference type="NCBI Taxonomy" id="3900"/>
    <lineage>
        <taxon>Eukaryota</taxon>
        <taxon>Viridiplantae</taxon>
        <taxon>Streptophyta</taxon>
        <taxon>Embryophyta</taxon>
        <taxon>Tracheophyta</taxon>
        <taxon>Spermatophyta</taxon>
        <taxon>Magnoliopsida</taxon>
        <taxon>eudicotyledons</taxon>
        <taxon>Gunneridae</taxon>
        <taxon>Pentapetalae</taxon>
        <taxon>rosids</taxon>
        <taxon>fabids</taxon>
        <taxon>Fabales</taxon>
        <taxon>Fabaceae</taxon>
        <taxon>Papilionoideae</taxon>
        <taxon>50 kb inversion clade</taxon>
        <taxon>NPAAA clade</taxon>
        <taxon>Hologalegina</taxon>
        <taxon>IRL clade</taxon>
        <taxon>Trifolieae</taxon>
        <taxon>Trifolium</taxon>
    </lineage>
</organism>
<reference evidence="3" key="1">
    <citation type="journal article" date="2017" name="Front. Plant Sci.">
        <title>Climate Clever Clovers: New Paradigm to Reduce the Environmental Footprint of Ruminants by Breeding Low Methanogenic Forages Utilizing Haplotype Variation.</title>
        <authorList>
            <person name="Kaur P."/>
            <person name="Appels R."/>
            <person name="Bayer P.E."/>
            <person name="Keeble-Gagnere G."/>
            <person name="Wang J."/>
            <person name="Hirakawa H."/>
            <person name="Shirasawa K."/>
            <person name="Vercoe P."/>
            <person name="Stefanova K."/>
            <person name="Durmic Z."/>
            <person name="Nichols P."/>
            <person name="Revell C."/>
            <person name="Isobe S.N."/>
            <person name="Edwards D."/>
            <person name="Erskine W."/>
        </authorList>
    </citation>
    <scope>NUCLEOTIDE SEQUENCE [LARGE SCALE GENOMIC DNA]</scope>
    <source>
        <strain evidence="3">cv. Daliak</strain>
    </source>
</reference>
<evidence type="ECO:0000256" key="1">
    <source>
        <dbReference type="SAM" id="MobiDB-lite"/>
    </source>
</evidence>
<sequence>MSRQFAPPYEAPCDSVEHPQSDPSVQHVDVHEVDFESVEDIDVARFIQFDIKITSAMDNTNKLLARNVQSSMDTSSCCNTPFDAENVIPMDIYPEYNDRRNEELFKRKGNRSPLAPLSQGIDLSQLI</sequence>
<feature type="region of interest" description="Disordered" evidence="1">
    <location>
        <begin position="1"/>
        <end position="26"/>
    </location>
</feature>
<name>A0A2Z6PCE7_TRISU</name>
<protein>
    <submittedName>
        <fullName evidence="2">Uncharacterized protein</fullName>
    </submittedName>
</protein>
<dbReference type="AlphaFoldDB" id="A0A2Z6PCE7"/>
<evidence type="ECO:0000313" key="2">
    <source>
        <dbReference type="EMBL" id="GAU46625.1"/>
    </source>
</evidence>
<evidence type="ECO:0000313" key="3">
    <source>
        <dbReference type="Proteomes" id="UP000242715"/>
    </source>
</evidence>
<gene>
    <name evidence="2" type="ORF">TSUD_284730</name>
</gene>
<accession>A0A2Z6PCE7</accession>
<proteinExistence type="predicted"/>